<evidence type="ECO:0000313" key="3">
    <source>
        <dbReference type="Proteomes" id="UP001365542"/>
    </source>
</evidence>
<organism evidence="2 3">
    <name type="scientific">Orbilia ellipsospora</name>
    <dbReference type="NCBI Taxonomy" id="2528407"/>
    <lineage>
        <taxon>Eukaryota</taxon>
        <taxon>Fungi</taxon>
        <taxon>Dikarya</taxon>
        <taxon>Ascomycota</taxon>
        <taxon>Pezizomycotina</taxon>
        <taxon>Orbiliomycetes</taxon>
        <taxon>Orbiliales</taxon>
        <taxon>Orbiliaceae</taxon>
        <taxon>Orbilia</taxon>
    </lineage>
</organism>
<dbReference type="AlphaFoldDB" id="A0AAV9WV53"/>
<evidence type="ECO:0000313" key="2">
    <source>
        <dbReference type="EMBL" id="KAK6527461.1"/>
    </source>
</evidence>
<feature type="chain" id="PRO_5043877815" evidence="1">
    <location>
        <begin position="23"/>
        <end position="209"/>
    </location>
</feature>
<name>A0AAV9WV53_9PEZI</name>
<dbReference type="Proteomes" id="UP001365542">
    <property type="component" value="Unassembled WGS sequence"/>
</dbReference>
<evidence type="ECO:0000256" key="1">
    <source>
        <dbReference type="SAM" id="SignalP"/>
    </source>
</evidence>
<sequence>MFICKTILTGVFTLMILPLAAAGVQENWDAVAKVESVVGHDYFDILIRTLPKCTLDYALEFALLNRGPWANLTSELDQLVDHYKQATDVIKKLNPSDFDIFDSGNARTKTAKALLTSYQFSNGILMPLMKGKARLTKQIPFVQPPILQRLKALKEVLVPLTETVESLILRNSDIQTYVKEEGNKLRTSVDPAIKAWEKNLIVKAKRFVA</sequence>
<gene>
    <name evidence="2" type="ORF">TWF694_004450</name>
</gene>
<keyword evidence="3" id="KW-1185">Reference proteome</keyword>
<accession>A0AAV9WV53</accession>
<dbReference type="EMBL" id="JAVHJO010000015">
    <property type="protein sequence ID" value="KAK6527461.1"/>
    <property type="molecule type" value="Genomic_DNA"/>
</dbReference>
<comment type="caution">
    <text evidence="2">The sequence shown here is derived from an EMBL/GenBank/DDBJ whole genome shotgun (WGS) entry which is preliminary data.</text>
</comment>
<reference evidence="2 3" key="1">
    <citation type="submission" date="2019-10" db="EMBL/GenBank/DDBJ databases">
        <authorList>
            <person name="Palmer J.M."/>
        </authorList>
    </citation>
    <scope>NUCLEOTIDE SEQUENCE [LARGE SCALE GENOMIC DNA]</scope>
    <source>
        <strain evidence="2 3">TWF694</strain>
    </source>
</reference>
<feature type="signal peptide" evidence="1">
    <location>
        <begin position="1"/>
        <end position="22"/>
    </location>
</feature>
<protein>
    <submittedName>
        <fullName evidence="2">Uncharacterized protein</fullName>
    </submittedName>
</protein>
<keyword evidence="1" id="KW-0732">Signal</keyword>
<proteinExistence type="predicted"/>